<accession>A0A0F8WNY7</accession>
<proteinExistence type="predicted"/>
<gene>
    <name evidence="2" type="ORF">LCGC14_3129400</name>
</gene>
<protein>
    <submittedName>
        <fullName evidence="2">Uncharacterized protein</fullName>
    </submittedName>
</protein>
<evidence type="ECO:0000256" key="1">
    <source>
        <dbReference type="SAM" id="MobiDB-lite"/>
    </source>
</evidence>
<sequence>MQRGRKTGRKPGYKHDKETKRKISQTKSGQPFTDDHKDNMRQAKLGTSRSEEERQSISTGRAYIDLESKCLHRFLEMRSEYPGQEEFFDSNRAALLIAMRGLKSETELRDIRRYIETLTIEEIPQAYLEYQYDSSSFYAHEAAMVDLIDAATFLRKALRTKDENALLH</sequence>
<comment type="caution">
    <text evidence="2">The sequence shown here is derived from an EMBL/GenBank/DDBJ whole genome shotgun (WGS) entry which is preliminary data.</text>
</comment>
<reference evidence="2" key="1">
    <citation type="journal article" date="2015" name="Nature">
        <title>Complex archaea that bridge the gap between prokaryotes and eukaryotes.</title>
        <authorList>
            <person name="Spang A."/>
            <person name="Saw J.H."/>
            <person name="Jorgensen S.L."/>
            <person name="Zaremba-Niedzwiedzka K."/>
            <person name="Martijn J."/>
            <person name="Lind A.E."/>
            <person name="van Eijk R."/>
            <person name="Schleper C."/>
            <person name="Guy L."/>
            <person name="Ettema T.J."/>
        </authorList>
    </citation>
    <scope>NUCLEOTIDE SEQUENCE</scope>
</reference>
<name>A0A0F8WNY7_9ZZZZ</name>
<dbReference type="EMBL" id="LAZR01068247">
    <property type="protein sequence ID" value="KKK50000.1"/>
    <property type="molecule type" value="Genomic_DNA"/>
</dbReference>
<dbReference type="AlphaFoldDB" id="A0A0F8WNY7"/>
<feature type="compositionally biased region" description="Basic residues" evidence="1">
    <location>
        <begin position="1"/>
        <end position="12"/>
    </location>
</feature>
<feature type="region of interest" description="Disordered" evidence="1">
    <location>
        <begin position="1"/>
        <end position="58"/>
    </location>
</feature>
<evidence type="ECO:0000313" key="2">
    <source>
        <dbReference type="EMBL" id="KKK50000.1"/>
    </source>
</evidence>
<organism evidence="2">
    <name type="scientific">marine sediment metagenome</name>
    <dbReference type="NCBI Taxonomy" id="412755"/>
    <lineage>
        <taxon>unclassified sequences</taxon>
        <taxon>metagenomes</taxon>
        <taxon>ecological metagenomes</taxon>
    </lineage>
</organism>